<reference evidence="1" key="1">
    <citation type="submission" date="2020-05" db="EMBL/GenBank/DDBJ databases">
        <authorList>
            <person name="Chiriac C."/>
            <person name="Salcher M."/>
            <person name="Ghai R."/>
            <person name="Kavagutti S V."/>
        </authorList>
    </citation>
    <scope>NUCLEOTIDE SEQUENCE</scope>
</reference>
<protein>
    <recommendedName>
        <fullName evidence="2">Bacteriophage P22, Gp10, DNA-stabilising</fullName>
    </recommendedName>
</protein>
<sequence length="524" mass="55898">MTTLSVTVAGQPFDMEQYISAESLVVIFFKSAYDAFNFENNMLTKITDADYPGWSTVTPTSITRSGSTATVTLPSAVNWQSGSIVTIAGAAETNYNGSFSITVTDSTHFDYTVSGTPTTPATGTITATGGRTTVPGVVYLDGYFFVMDENAVIYNCALSDPTAWGALDFITAAIEPGGGVALAKTQNYVVALKEWSTEFFYDVGNATGSPLSPVLSAFTHTGCASGYSVAELDNTIYWISKARQKGRSVTRMQGLQQQSVSTPDVDRILAASDLSSVYAYGIKISGHSFYVVGLRDIDVTLAFDATSGTWAQWTSLTAQSPKSCTLSQSGGVATASCTAHGYADGSAVTIAGADQSGYNGLKQIRAISANTFSFSVATGTVTPATGTITATGYDESYFRYSHYVAAAGRDLVLHETTGDLVEITPDAYTDDGSPIALKLRTGKLDSDNEDFKSIGQIRVIGDKQGDQAMLRWSDDDYKSNSSCRPVDLSSEQARIRRCGAFRRRSFELLHIADLPVQLESLEIG</sequence>
<evidence type="ECO:0000313" key="1">
    <source>
        <dbReference type="EMBL" id="CAB4172430.1"/>
    </source>
</evidence>
<dbReference type="InterPro" id="IPR023366">
    <property type="entry name" value="ATP_synth_asu-like_sf"/>
</dbReference>
<dbReference type="Gene3D" id="2.40.30.20">
    <property type="match status" value="2"/>
</dbReference>
<accession>A0A6J5PKK2</accession>
<name>A0A6J5PKK2_9CAUD</name>
<evidence type="ECO:0008006" key="2">
    <source>
        <dbReference type="Google" id="ProtNLM"/>
    </source>
</evidence>
<gene>
    <name evidence="1" type="ORF">UFOVP935_12</name>
</gene>
<proteinExistence type="predicted"/>
<dbReference type="EMBL" id="LR796885">
    <property type="protein sequence ID" value="CAB4172430.1"/>
    <property type="molecule type" value="Genomic_DNA"/>
</dbReference>
<organism evidence="1">
    <name type="scientific">uncultured Caudovirales phage</name>
    <dbReference type="NCBI Taxonomy" id="2100421"/>
    <lineage>
        <taxon>Viruses</taxon>
        <taxon>Duplodnaviria</taxon>
        <taxon>Heunggongvirae</taxon>
        <taxon>Uroviricota</taxon>
        <taxon>Caudoviricetes</taxon>
        <taxon>Peduoviridae</taxon>
        <taxon>Maltschvirus</taxon>
        <taxon>Maltschvirus maltsch</taxon>
    </lineage>
</organism>